<feature type="active site" evidence="7">
    <location>
        <position position="305"/>
    </location>
</feature>
<dbReference type="InterPro" id="IPR013108">
    <property type="entry name" value="Amidohydro_3"/>
</dbReference>
<dbReference type="Proteomes" id="UP000266287">
    <property type="component" value="Unassembled WGS sequence"/>
</dbReference>
<keyword evidence="5 7" id="KW-0862">Zinc</keyword>
<dbReference type="Gene3D" id="3.20.20.140">
    <property type="entry name" value="Metal-dependent hydrolases"/>
    <property type="match status" value="1"/>
</dbReference>
<dbReference type="InterPro" id="IPR032466">
    <property type="entry name" value="Metal_Hydrolase"/>
</dbReference>
<dbReference type="InterPro" id="IPR024403">
    <property type="entry name" value="DHOase_cat"/>
</dbReference>
<dbReference type="NCBIfam" id="TIGR00857">
    <property type="entry name" value="pyrC_multi"/>
    <property type="match status" value="1"/>
</dbReference>
<evidence type="ECO:0000313" key="11">
    <source>
        <dbReference type="Proteomes" id="UP000266287"/>
    </source>
</evidence>
<evidence type="ECO:0000256" key="2">
    <source>
        <dbReference type="ARBA" id="ARBA00010286"/>
    </source>
</evidence>
<evidence type="ECO:0000259" key="8">
    <source>
        <dbReference type="Pfam" id="PF07969"/>
    </source>
</evidence>
<evidence type="ECO:0000256" key="4">
    <source>
        <dbReference type="ARBA" id="ARBA00022801"/>
    </source>
</evidence>
<keyword evidence="3 7" id="KW-0479">Metal-binding</keyword>
<dbReference type="AlphaFoldDB" id="A0A399FVQ1"/>
<dbReference type="SUPFAM" id="SSF51338">
    <property type="entry name" value="Composite domain of metallo-dependent hydrolases"/>
    <property type="match status" value="1"/>
</dbReference>
<dbReference type="Pfam" id="PF12890">
    <property type="entry name" value="DHOase"/>
    <property type="match status" value="1"/>
</dbReference>
<evidence type="ECO:0000256" key="7">
    <source>
        <dbReference type="HAMAP-Rule" id="MF_00220"/>
    </source>
</evidence>
<feature type="binding site" evidence="7">
    <location>
        <position position="152"/>
    </location>
    <ligand>
        <name>Zn(2+)</name>
        <dbReference type="ChEBI" id="CHEBI:29105"/>
        <label>1</label>
    </ligand>
</feature>
<accession>A0A399FVQ1</accession>
<comment type="function">
    <text evidence="1 7">Catalyzes the reversible cyclization of carbamoyl aspartate to dihydroorotate.</text>
</comment>
<keyword evidence="4 7" id="KW-0378">Hydrolase</keyword>
<evidence type="ECO:0000256" key="5">
    <source>
        <dbReference type="ARBA" id="ARBA00022833"/>
    </source>
</evidence>
<dbReference type="GO" id="GO:0008270">
    <property type="term" value="F:zinc ion binding"/>
    <property type="evidence" value="ECO:0007669"/>
    <property type="project" value="UniProtKB-UniRule"/>
</dbReference>
<comment type="similarity">
    <text evidence="2 7">Belongs to the metallo-dependent hydrolases superfamily. DHOase family. Class I DHOase subfamily.</text>
</comment>
<feature type="binding site" evidence="7">
    <location>
        <position position="232"/>
    </location>
    <ligand>
        <name>Zn(2+)</name>
        <dbReference type="ChEBI" id="CHEBI:29105"/>
        <label>2</label>
    </ligand>
</feature>
<dbReference type="Gene3D" id="2.30.40.10">
    <property type="entry name" value="Urease, subunit C, domain 1"/>
    <property type="match status" value="1"/>
</dbReference>
<dbReference type="GO" id="GO:0044205">
    <property type="term" value="P:'de novo' UMP biosynthetic process"/>
    <property type="evidence" value="ECO:0007669"/>
    <property type="project" value="UniProtKB-UniRule"/>
</dbReference>
<feature type="binding site" evidence="7">
    <location>
        <begin position="62"/>
        <end position="64"/>
    </location>
    <ligand>
        <name>substrate</name>
    </ligand>
</feature>
<dbReference type="EMBL" id="NDHY01000006">
    <property type="protein sequence ID" value="RII00211.1"/>
    <property type="molecule type" value="Genomic_DNA"/>
</dbReference>
<feature type="binding site" evidence="7">
    <location>
        <position position="62"/>
    </location>
    <ligand>
        <name>Zn(2+)</name>
        <dbReference type="ChEBI" id="CHEBI:29105"/>
        <label>1</label>
    </ligand>
</feature>
<gene>
    <name evidence="7" type="primary">pyrC</name>
    <name evidence="10" type="ORF">B9J77_03545</name>
</gene>
<evidence type="ECO:0000256" key="6">
    <source>
        <dbReference type="ARBA" id="ARBA00022975"/>
    </source>
</evidence>
<dbReference type="PANTHER" id="PTHR43668:SF2">
    <property type="entry name" value="ALLANTOINASE"/>
    <property type="match status" value="1"/>
</dbReference>
<feature type="binding site" evidence="7">
    <location>
        <position position="94"/>
    </location>
    <ligand>
        <name>substrate</name>
    </ligand>
</feature>
<dbReference type="InterPro" id="IPR050138">
    <property type="entry name" value="DHOase/Allantoinase_Hydrolase"/>
</dbReference>
<comment type="catalytic activity">
    <reaction evidence="7">
        <text>(S)-dihydroorotate + H2O = N-carbamoyl-L-aspartate + H(+)</text>
        <dbReference type="Rhea" id="RHEA:24296"/>
        <dbReference type="ChEBI" id="CHEBI:15377"/>
        <dbReference type="ChEBI" id="CHEBI:15378"/>
        <dbReference type="ChEBI" id="CHEBI:30864"/>
        <dbReference type="ChEBI" id="CHEBI:32814"/>
        <dbReference type="EC" id="3.5.2.3"/>
    </reaction>
</comment>
<dbReference type="PROSITE" id="PS00482">
    <property type="entry name" value="DIHYDROOROTASE_1"/>
    <property type="match status" value="1"/>
</dbReference>
<dbReference type="PANTHER" id="PTHR43668">
    <property type="entry name" value="ALLANTOINASE"/>
    <property type="match status" value="1"/>
</dbReference>
<dbReference type="InterPro" id="IPR011059">
    <property type="entry name" value="Metal-dep_hydrolase_composite"/>
</dbReference>
<evidence type="ECO:0000313" key="10">
    <source>
        <dbReference type="EMBL" id="RII00211.1"/>
    </source>
</evidence>
<feature type="binding site" evidence="7">
    <location>
        <position position="309"/>
    </location>
    <ligand>
        <name>substrate</name>
    </ligand>
</feature>
<dbReference type="PROSITE" id="PS00483">
    <property type="entry name" value="DIHYDROOROTASE_2"/>
    <property type="match status" value="1"/>
</dbReference>
<dbReference type="InterPro" id="IPR002195">
    <property type="entry name" value="Dihydroorotase_CS"/>
</dbReference>
<feature type="binding site" evidence="7">
    <location>
        <position position="305"/>
    </location>
    <ligand>
        <name>Zn(2+)</name>
        <dbReference type="ChEBI" id="CHEBI:29105"/>
        <label>1</label>
    </ligand>
</feature>
<feature type="binding site" evidence="7">
    <location>
        <position position="179"/>
    </location>
    <ligand>
        <name>Zn(2+)</name>
        <dbReference type="ChEBI" id="CHEBI:29105"/>
        <label>2</label>
    </ligand>
</feature>
<dbReference type="GO" id="GO:0004038">
    <property type="term" value="F:allantoinase activity"/>
    <property type="evidence" value="ECO:0007669"/>
    <property type="project" value="TreeGrafter"/>
</dbReference>
<feature type="binding site" evidence="7">
    <location>
        <begin position="323"/>
        <end position="324"/>
    </location>
    <ligand>
        <name>substrate</name>
    </ligand>
</feature>
<keyword evidence="6 7" id="KW-0665">Pyrimidine biosynthesis</keyword>
<feature type="binding site" evidence="7">
    <location>
        <position position="152"/>
    </location>
    <ligand>
        <name>Zn(2+)</name>
        <dbReference type="ChEBI" id="CHEBI:29105"/>
        <label>2</label>
    </ligand>
</feature>
<feature type="domain" description="Amidohydrolase 3" evidence="8">
    <location>
        <begin position="337"/>
        <end position="420"/>
    </location>
</feature>
<feature type="domain" description="Dihydroorotase catalytic" evidence="9">
    <location>
        <begin position="49"/>
        <end position="235"/>
    </location>
</feature>
<comment type="caution">
    <text evidence="10">The sequence shown here is derived from an EMBL/GenBank/DDBJ whole genome shotgun (WGS) entry which is preliminary data.</text>
</comment>
<proteinExistence type="inferred from homology"/>
<evidence type="ECO:0000256" key="1">
    <source>
        <dbReference type="ARBA" id="ARBA00002368"/>
    </source>
</evidence>
<comment type="caution">
    <text evidence="7">Lacks conserved residue(s) required for the propagation of feature annotation.</text>
</comment>
<evidence type="ECO:0000256" key="3">
    <source>
        <dbReference type="ARBA" id="ARBA00022723"/>
    </source>
</evidence>
<feature type="binding site" evidence="7">
    <location>
        <position position="60"/>
    </location>
    <ligand>
        <name>Zn(2+)</name>
        <dbReference type="ChEBI" id="CHEBI:29105"/>
        <label>1</label>
    </ligand>
</feature>
<dbReference type="HAMAP" id="MF_00220_B">
    <property type="entry name" value="PyrC_classI_B"/>
    <property type="match status" value="1"/>
</dbReference>
<dbReference type="GO" id="GO:0005737">
    <property type="term" value="C:cytoplasm"/>
    <property type="evidence" value="ECO:0007669"/>
    <property type="project" value="TreeGrafter"/>
</dbReference>
<comment type="cofactor">
    <cofactor evidence="7">
        <name>Zn(2+)</name>
        <dbReference type="ChEBI" id="CHEBI:29105"/>
    </cofactor>
    <text evidence="7">Binds 2 Zn(2+) ions per subunit.</text>
</comment>
<comment type="pathway">
    <text evidence="7">Pyrimidine metabolism; UMP biosynthesis via de novo pathway; (S)-dihydroorotate from bicarbonate: step 3/3.</text>
</comment>
<dbReference type="EC" id="3.5.2.3" evidence="7"/>
<dbReference type="SUPFAM" id="SSF51556">
    <property type="entry name" value="Metallo-dependent hydrolases"/>
    <property type="match status" value="1"/>
</dbReference>
<evidence type="ECO:0000259" key="9">
    <source>
        <dbReference type="Pfam" id="PF12890"/>
    </source>
</evidence>
<organism evidence="10 11">
    <name type="scientific">candidate division NPL-UPA2 bacterium Unc8</name>
    <dbReference type="NCBI Taxonomy" id="1980939"/>
    <lineage>
        <taxon>Bacteria</taxon>
    </lineage>
</organism>
<reference evidence="10 11" key="1">
    <citation type="submission" date="2018-08" db="EMBL/GenBank/DDBJ databases">
        <title>Draft genome of candidate division NPL-UPA2 bacterium Unc8 that adapted to ultra-basic serpentinizing groundwater.</title>
        <authorList>
            <person name="Ishii S."/>
            <person name="Suzuki S."/>
            <person name="Nealson K.H."/>
        </authorList>
    </citation>
    <scope>NUCLEOTIDE SEQUENCE [LARGE SCALE GENOMIC DNA]</scope>
    <source>
        <strain evidence="10">Unc8</strain>
    </source>
</reference>
<dbReference type="InterPro" id="IPR004722">
    <property type="entry name" value="DHOase"/>
</dbReference>
<dbReference type="GO" id="GO:0004151">
    <property type="term" value="F:dihydroorotase activity"/>
    <property type="evidence" value="ECO:0007669"/>
    <property type="project" value="UniProtKB-UniRule"/>
</dbReference>
<name>A0A399FVQ1_UNCN2</name>
<protein>
    <recommendedName>
        <fullName evidence="7">Dihydroorotase</fullName>
        <shortName evidence="7">DHOase</shortName>
        <ecNumber evidence="7">3.5.2.3</ecNumber>
    </recommendedName>
</protein>
<dbReference type="GO" id="GO:0006145">
    <property type="term" value="P:purine nucleobase catabolic process"/>
    <property type="evidence" value="ECO:0007669"/>
    <property type="project" value="TreeGrafter"/>
</dbReference>
<sequence length="435" mass="46782">MKLLLKGGRVIDPSRGVNRVSDILIDRGRIAEIGRNIPHKGERVIDVKGKIVSPGLIDMHVHLREPGNEEAETIETGTRAAARGGFVLLACMPNTNPTIDNQDTVAFIHSMTKKKGAARVLPIGSITKGLEGKELAEMGELKGSGVVAVSDDGGVIHNCDIMRHALEYAKMLELLVISHCEDETLNIDGVMNEGYWATSLGLAGTPTASEEIAVARNIRLLELSGGALHIAHLSCAGSVSLVREAKKRGINVTCETAPHYFTLTDEAIKEYNTNTKVKPPLRGKKDVEAIKEGLSDGTIDVIATDHAPHTPEEKEVEYELAPFGMIGLETALPLILGLTREGVLDLNEALAKITNNPARILNLDGGTLKVGSTADITVIDLEEKVIVKKDSFQSKSRNSPFIGWELQGMAVLTICGGKITSMSDQVKNKLCGRTK</sequence>
<dbReference type="Pfam" id="PF07969">
    <property type="entry name" value="Amidohydro_3"/>
    <property type="match status" value="1"/>
</dbReference>
<dbReference type="UniPathway" id="UPA00070">
    <property type="reaction ID" value="UER00117"/>
</dbReference>
<dbReference type="CDD" id="cd01317">
    <property type="entry name" value="DHOase_IIa"/>
    <property type="match status" value="1"/>
</dbReference>